<proteinExistence type="predicted"/>
<evidence type="ECO:0000256" key="1">
    <source>
        <dbReference type="SAM" id="MobiDB-lite"/>
    </source>
</evidence>
<feature type="region of interest" description="Disordered" evidence="1">
    <location>
        <begin position="18"/>
        <end position="50"/>
    </location>
</feature>
<name>A0ABQ6HXW3_9MICO</name>
<reference evidence="3" key="1">
    <citation type="journal article" date="2019" name="Int. J. Syst. Evol. Microbiol.">
        <title>The Global Catalogue of Microorganisms (GCM) 10K type strain sequencing project: providing services to taxonomists for standard genome sequencing and annotation.</title>
        <authorList>
            <consortium name="The Broad Institute Genomics Platform"/>
            <consortium name="The Broad Institute Genome Sequencing Center for Infectious Disease"/>
            <person name="Wu L."/>
            <person name="Ma J."/>
        </authorList>
    </citation>
    <scope>NUCLEOTIDE SEQUENCE [LARGE SCALE GENOMIC DNA]</scope>
    <source>
        <strain evidence="3">NBRC 106348</strain>
    </source>
</reference>
<sequence length="117" mass="12720">MERSTLWPRKVPRGYSYADHLPYDTPESLDELQGPTSGEVRLPPPIDTSLDPTYALSDPGAASMAIHAGAAGGERRAATGVHRWQDTVSGVGELKLPARCRAIWEAKFPLLRSAVPR</sequence>
<accession>A0ABQ6HXW3</accession>
<dbReference type="EMBL" id="BSUK01000001">
    <property type="protein sequence ID" value="GMA23350.1"/>
    <property type="molecule type" value="Genomic_DNA"/>
</dbReference>
<organism evidence="2 3">
    <name type="scientific">Luteimicrobium album</name>
    <dbReference type="NCBI Taxonomy" id="1054550"/>
    <lineage>
        <taxon>Bacteria</taxon>
        <taxon>Bacillati</taxon>
        <taxon>Actinomycetota</taxon>
        <taxon>Actinomycetes</taxon>
        <taxon>Micrococcales</taxon>
        <taxon>Luteimicrobium</taxon>
    </lineage>
</organism>
<evidence type="ECO:0000313" key="3">
    <source>
        <dbReference type="Proteomes" id="UP001157091"/>
    </source>
</evidence>
<dbReference type="Proteomes" id="UP001157091">
    <property type="component" value="Unassembled WGS sequence"/>
</dbReference>
<evidence type="ECO:0000313" key="2">
    <source>
        <dbReference type="EMBL" id="GMA23350.1"/>
    </source>
</evidence>
<comment type="caution">
    <text evidence="2">The sequence shown here is derived from an EMBL/GenBank/DDBJ whole genome shotgun (WGS) entry which is preliminary data.</text>
</comment>
<gene>
    <name evidence="2" type="ORF">GCM10025864_11090</name>
</gene>
<keyword evidence="3" id="KW-1185">Reference proteome</keyword>
<protein>
    <submittedName>
        <fullName evidence="2">Uncharacterized protein</fullName>
    </submittedName>
</protein>